<name>A0ABU0JTB9_HATLI</name>
<accession>A0ABU0JTB9</accession>
<dbReference type="SMART" id="SM00458">
    <property type="entry name" value="RICIN"/>
    <property type="match status" value="1"/>
</dbReference>
<dbReference type="RefSeq" id="WP_307356278.1">
    <property type="nucleotide sequence ID" value="NZ_BAAACJ010000013.1"/>
</dbReference>
<dbReference type="PROSITE" id="PS50231">
    <property type="entry name" value="RICIN_B_LECTIN"/>
    <property type="match status" value="1"/>
</dbReference>
<dbReference type="Gene3D" id="2.80.10.50">
    <property type="match status" value="1"/>
</dbReference>
<dbReference type="SUPFAM" id="SSF50370">
    <property type="entry name" value="Ricin B-like lectins"/>
    <property type="match status" value="1"/>
</dbReference>
<evidence type="ECO:0000259" key="1">
    <source>
        <dbReference type="SMART" id="SM00458"/>
    </source>
</evidence>
<dbReference type="InterPro" id="IPR035992">
    <property type="entry name" value="Ricin_B-like_lectins"/>
</dbReference>
<proteinExistence type="predicted"/>
<organism evidence="2 3">
    <name type="scientific">Hathewaya limosa</name>
    <name type="common">Clostridium limosum</name>
    <dbReference type="NCBI Taxonomy" id="1536"/>
    <lineage>
        <taxon>Bacteria</taxon>
        <taxon>Bacillati</taxon>
        <taxon>Bacillota</taxon>
        <taxon>Clostridia</taxon>
        <taxon>Eubacteriales</taxon>
        <taxon>Clostridiaceae</taxon>
        <taxon>Hathewaya</taxon>
    </lineage>
</organism>
<reference evidence="2 3" key="1">
    <citation type="submission" date="2023-07" db="EMBL/GenBank/DDBJ databases">
        <title>Genomic Encyclopedia of Type Strains, Phase IV (KMG-IV): sequencing the most valuable type-strain genomes for metagenomic binning, comparative biology and taxonomic classification.</title>
        <authorList>
            <person name="Goeker M."/>
        </authorList>
    </citation>
    <scope>NUCLEOTIDE SEQUENCE [LARGE SCALE GENOMIC DNA]</scope>
    <source>
        <strain evidence="2 3">DSM 1400</strain>
    </source>
</reference>
<dbReference type="EMBL" id="JAUSWN010000017">
    <property type="protein sequence ID" value="MDQ0480343.1"/>
    <property type="molecule type" value="Genomic_DNA"/>
</dbReference>
<dbReference type="Pfam" id="PF14200">
    <property type="entry name" value="RicinB_lectin_2"/>
    <property type="match status" value="1"/>
</dbReference>
<dbReference type="CDD" id="cd23445">
    <property type="entry name" value="beta-trefoil_Ricin_HA17-like"/>
    <property type="match status" value="1"/>
</dbReference>
<dbReference type="InterPro" id="IPR000772">
    <property type="entry name" value="Ricin_B_lectin"/>
</dbReference>
<protein>
    <recommendedName>
        <fullName evidence="1">Ricin B lectin domain-containing protein</fullName>
    </recommendedName>
</protein>
<keyword evidence="3" id="KW-1185">Reference proteome</keyword>
<sequence length="160" mass="18462">MNWNQRIKELLTGEWVIASKLNNNKVLDVNGNDGSYNVRIWDKSNADNQKWTVEFDSTNRAFVIRSVAYRNKVLARISTNKASGVNVIVADYVTNDPIDMGQRWYLHYNCNDYYTLANYVGDYINPMVLDLYGSNTNNGANIQVFPFHGKDNQCFSFIRQ</sequence>
<gene>
    <name evidence="2" type="ORF">QOZ93_002091</name>
</gene>
<evidence type="ECO:0000313" key="2">
    <source>
        <dbReference type="EMBL" id="MDQ0480343.1"/>
    </source>
</evidence>
<feature type="domain" description="Ricin B lectin" evidence="1">
    <location>
        <begin position="12"/>
        <end position="158"/>
    </location>
</feature>
<dbReference type="Proteomes" id="UP001224418">
    <property type="component" value="Unassembled WGS sequence"/>
</dbReference>
<comment type="caution">
    <text evidence="2">The sequence shown here is derived from an EMBL/GenBank/DDBJ whole genome shotgun (WGS) entry which is preliminary data.</text>
</comment>
<evidence type="ECO:0000313" key="3">
    <source>
        <dbReference type="Proteomes" id="UP001224418"/>
    </source>
</evidence>